<reference evidence="2 3" key="1">
    <citation type="journal article" date="2023" name="Plants (Basel)">
        <title>Bridging the Gap: Combining Genomics and Transcriptomics Approaches to Understand Stylosanthes scabra, an Orphan Legume from the Brazilian Caatinga.</title>
        <authorList>
            <person name="Ferreira-Neto J.R.C."/>
            <person name="da Silva M.D."/>
            <person name="Binneck E."/>
            <person name="de Melo N.F."/>
            <person name="da Silva R.H."/>
            <person name="de Melo A.L.T.M."/>
            <person name="Pandolfi V."/>
            <person name="Bustamante F.O."/>
            <person name="Brasileiro-Vidal A.C."/>
            <person name="Benko-Iseppon A.M."/>
        </authorList>
    </citation>
    <scope>NUCLEOTIDE SEQUENCE [LARGE SCALE GENOMIC DNA]</scope>
    <source>
        <tissue evidence="2">Leaves</tissue>
    </source>
</reference>
<comment type="caution">
    <text evidence="2">The sequence shown here is derived from an EMBL/GenBank/DDBJ whole genome shotgun (WGS) entry which is preliminary data.</text>
</comment>
<feature type="region of interest" description="Disordered" evidence="1">
    <location>
        <begin position="175"/>
        <end position="202"/>
    </location>
</feature>
<protein>
    <submittedName>
        <fullName evidence="2">Uncharacterized protein</fullName>
    </submittedName>
</protein>
<accession>A0ABU6VVF8</accession>
<keyword evidence="3" id="KW-1185">Reference proteome</keyword>
<organism evidence="2 3">
    <name type="scientific">Stylosanthes scabra</name>
    <dbReference type="NCBI Taxonomy" id="79078"/>
    <lineage>
        <taxon>Eukaryota</taxon>
        <taxon>Viridiplantae</taxon>
        <taxon>Streptophyta</taxon>
        <taxon>Embryophyta</taxon>
        <taxon>Tracheophyta</taxon>
        <taxon>Spermatophyta</taxon>
        <taxon>Magnoliopsida</taxon>
        <taxon>eudicotyledons</taxon>
        <taxon>Gunneridae</taxon>
        <taxon>Pentapetalae</taxon>
        <taxon>rosids</taxon>
        <taxon>fabids</taxon>
        <taxon>Fabales</taxon>
        <taxon>Fabaceae</taxon>
        <taxon>Papilionoideae</taxon>
        <taxon>50 kb inversion clade</taxon>
        <taxon>dalbergioids sensu lato</taxon>
        <taxon>Dalbergieae</taxon>
        <taxon>Pterocarpus clade</taxon>
        <taxon>Stylosanthes</taxon>
    </lineage>
</organism>
<sequence>MARMKSRVSIELGVQPSRVDSDDGPFLKRFPRCFESIQRTCRIDSYVDRNVLKGTRESIRGFQNRFTSVQDLNSTFENCLKVDSSSSESILKEEECHRVDITLFSYRFELGKLVKHSSGVFGLASPQIESSVVFCRRISEVCPEYVLGIRTLCNELGLRRFQFGVILEEQKKRNLEHSARAPTPRRGHSHLGVQSHFSGPNHPRLGVDINA</sequence>
<name>A0ABU6VVF8_9FABA</name>
<evidence type="ECO:0000313" key="3">
    <source>
        <dbReference type="Proteomes" id="UP001341840"/>
    </source>
</evidence>
<evidence type="ECO:0000313" key="2">
    <source>
        <dbReference type="EMBL" id="MED6176375.1"/>
    </source>
</evidence>
<proteinExistence type="predicted"/>
<gene>
    <name evidence="2" type="ORF">PIB30_087655</name>
</gene>
<dbReference type="EMBL" id="JASCZI010152588">
    <property type="protein sequence ID" value="MED6176375.1"/>
    <property type="molecule type" value="Genomic_DNA"/>
</dbReference>
<evidence type="ECO:0000256" key="1">
    <source>
        <dbReference type="SAM" id="MobiDB-lite"/>
    </source>
</evidence>
<dbReference type="Proteomes" id="UP001341840">
    <property type="component" value="Unassembled WGS sequence"/>
</dbReference>